<dbReference type="GeneID" id="8096150"/>
<name>A0A101EMP0_9EURY</name>
<evidence type="ECO:0000313" key="3">
    <source>
        <dbReference type="Proteomes" id="UP000053911"/>
    </source>
</evidence>
<feature type="transmembrane region" description="Helical" evidence="1">
    <location>
        <begin position="100"/>
        <end position="118"/>
    </location>
</feature>
<dbReference type="OMA" id="MNYEEHV"/>
<accession>A0A101EMP0</accession>
<dbReference type="RefSeq" id="WP_015849425.1">
    <property type="nucleotide sequence ID" value="NZ_LGFD01000007.1"/>
</dbReference>
<comment type="caution">
    <text evidence="2">The sequence shown here is derived from an EMBL/GenBank/DDBJ whole genome shotgun (WGS) entry which is preliminary data.</text>
</comment>
<proteinExistence type="predicted"/>
<evidence type="ECO:0000256" key="1">
    <source>
        <dbReference type="SAM" id="Phobius"/>
    </source>
</evidence>
<feature type="transmembrane region" description="Helical" evidence="1">
    <location>
        <begin position="153"/>
        <end position="169"/>
    </location>
</feature>
<reference evidence="3" key="1">
    <citation type="journal article" date="2015" name="MBio">
        <title>Genome-Resolved Metagenomic Analysis Reveals Roles for Candidate Phyla and Other Microbial Community Members in Biogeochemical Transformations in Oil Reservoirs.</title>
        <authorList>
            <person name="Hu P."/>
            <person name="Tom L."/>
            <person name="Singh A."/>
            <person name="Thomas B.C."/>
            <person name="Baker B.J."/>
            <person name="Piceno Y.M."/>
            <person name="Andersen G.L."/>
            <person name="Banfield J.F."/>
        </authorList>
    </citation>
    <scope>NUCLEOTIDE SEQUENCE [LARGE SCALE GENOMIC DNA]</scope>
</reference>
<feature type="transmembrane region" description="Helical" evidence="1">
    <location>
        <begin position="31"/>
        <end position="49"/>
    </location>
</feature>
<dbReference type="EMBL" id="LGFD01000007">
    <property type="protein sequence ID" value="KUK18177.1"/>
    <property type="molecule type" value="Genomic_DNA"/>
</dbReference>
<dbReference type="GO" id="GO:0016787">
    <property type="term" value="F:hydrolase activity"/>
    <property type="evidence" value="ECO:0007669"/>
    <property type="project" value="UniProtKB-KW"/>
</dbReference>
<dbReference type="PATRIC" id="fig|172049.5.peg.1283"/>
<dbReference type="InterPro" id="IPR007404">
    <property type="entry name" value="YdjM-like"/>
</dbReference>
<organism evidence="2 3">
    <name type="scientific">Thermococcus sibiricus</name>
    <dbReference type="NCBI Taxonomy" id="172049"/>
    <lineage>
        <taxon>Archaea</taxon>
        <taxon>Methanobacteriati</taxon>
        <taxon>Methanobacteriota</taxon>
        <taxon>Thermococci</taxon>
        <taxon>Thermococcales</taxon>
        <taxon>Thermococcaceae</taxon>
        <taxon>Thermococcus</taxon>
    </lineage>
</organism>
<keyword evidence="1" id="KW-0472">Membrane</keyword>
<feature type="transmembrane region" description="Helical" evidence="1">
    <location>
        <begin position="124"/>
        <end position="146"/>
    </location>
</feature>
<protein>
    <submittedName>
        <fullName evidence="2">Putative membrane-bound metal-dependent hydrolase</fullName>
    </submittedName>
</protein>
<gene>
    <name evidence="2" type="ORF">XD54_0565</name>
</gene>
<keyword evidence="2" id="KW-0378">Hydrolase</keyword>
<sequence length="177" mass="19556">MDYNGHVLSGLLTYPLAVLFASFLKQYAGIPFKMSLMATIFGYAVYVLGSDLPDLDHPEALIHRGIKPIVSVMVGSVVVVKIRDSISFGNDTWMDGSVSWAIGALFAVGAWYAFGAVIPKHRGVVHSLMFASIYGLSIFALCRYGLIFRFEEAFFVAFMAFLGYTLHLVEDKEVKLI</sequence>
<feature type="transmembrane region" description="Helical" evidence="1">
    <location>
        <begin position="6"/>
        <end position="24"/>
    </location>
</feature>
<evidence type="ECO:0000313" key="2">
    <source>
        <dbReference type="EMBL" id="KUK18177.1"/>
    </source>
</evidence>
<dbReference type="AlphaFoldDB" id="A0A101EMP0"/>
<keyword evidence="1" id="KW-1133">Transmembrane helix</keyword>
<dbReference type="Proteomes" id="UP000053911">
    <property type="component" value="Unassembled WGS sequence"/>
</dbReference>
<dbReference type="Pfam" id="PF04307">
    <property type="entry name" value="YdjM"/>
    <property type="match status" value="1"/>
</dbReference>
<keyword evidence="1" id="KW-0812">Transmembrane</keyword>